<dbReference type="RefSeq" id="WP_093730869.1">
    <property type="nucleotide sequence ID" value="NZ_FMYW01000013.1"/>
</dbReference>
<keyword evidence="3" id="KW-1185">Reference proteome</keyword>
<dbReference type="OrthoDB" id="9781481at2"/>
<dbReference type="Proteomes" id="UP000198943">
    <property type="component" value="Unassembled WGS sequence"/>
</dbReference>
<protein>
    <submittedName>
        <fullName evidence="2">AAA domain (Dynein-related subfamily)</fullName>
    </submittedName>
</protein>
<name>A0A1G6NCC1_9FIRM</name>
<dbReference type="AlphaFoldDB" id="A0A1G6NCC1"/>
<dbReference type="GO" id="GO:0016887">
    <property type="term" value="F:ATP hydrolysis activity"/>
    <property type="evidence" value="ECO:0007669"/>
    <property type="project" value="InterPro"/>
</dbReference>
<gene>
    <name evidence="2" type="ORF">SAMN04487864_1139</name>
</gene>
<dbReference type="EMBL" id="FMYW01000013">
    <property type="protein sequence ID" value="SDC64946.1"/>
    <property type="molecule type" value="Genomic_DNA"/>
</dbReference>
<accession>A0A1G6NCC1</accession>
<sequence length="551" mass="62981">MRIDLTSLAFGYTVLSGGATPNWATALGQGSGHKINDDPEINEILKGMIYSAVSLDKISTKIGKGGNLVKGSAVDSPIVLAAKFSKVYVNNRLIENGKFILLITRDTSASHFGRLRLKYGPSNTYDENDGQKTKNEDFFHMVPEQLQLAENACWFVYDISIKNQDTLVLSAVIVNSSGRLEYSDSARLKSEWAELLRQKTGVVVSFDEQKYFTDFARNRIFFGAPGTGKSFEMNQERKKLLNDPDDINRADFERVTFHPNYSYANFVGAYKPVKAEDSITYEYVPGPFMRVYLNALINIKKNKADEEPLKPYLLLIEEINRANVAAVFGDIFQLLDRNGQKESEYPIQTSEDIKKYLKEKLEEQDFIVNEEDYLQIKLPSNMFIWATMNSADQGVYPMDTAFKRRWEFEYIGIDEKADRDLKGYKIPIQYGLNGNKPLYKYVGWDDLRKKINYILSKDCHVNEDKLLGPYFVTKVMLDNALKDDDSKKRFIKAFESKVLMYLFEDAVKMHPARIFRGCDGEGLRYSDVCKAFEEKGIDIFGEINLTVSDNE</sequence>
<dbReference type="Gene3D" id="3.40.50.300">
    <property type="entry name" value="P-loop containing nucleotide triphosphate hydrolases"/>
    <property type="match status" value="1"/>
</dbReference>
<dbReference type="GO" id="GO:0005524">
    <property type="term" value="F:ATP binding"/>
    <property type="evidence" value="ECO:0007669"/>
    <property type="project" value="InterPro"/>
</dbReference>
<evidence type="ECO:0000313" key="3">
    <source>
        <dbReference type="Proteomes" id="UP000198943"/>
    </source>
</evidence>
<reference evidence="3" key="1">
    <citation type="submission" date="2016-10" db="EMBL/GenBank/DDBJ databases">
        <authorList>
            <person name="Varghese N."/>
            <person name="Submissions S."/>
        </authorList>
    </citation>
    <scope>NUCLEOTIDE SEQUENCE [LARGE SCALE GENOMIC DNA]</scope>
    <source>
        <strain evidence="3">DSM 11005</strain>
    </source>
</reference>
<dbReference type="InterPro" id="IPR027417">
    <property type="entry name" value="P-loop_NTPase"/>
</dbReference>
<dbReference type="SUPFAM" id="SSF52540">
    <property type="entry name" value="P-loop containing nucleoside triphosphate hydrolases"/>
    <property type="match status" value="1"/>
</dbReference>
<organism evidence="2 3">
    <name type="scientific">Succiniclasticum ruminis</name>
    <dbReference type="NCBI Taxonomy" id="40841"/>
    <lineage>
        <taxon>Bacteria</taxon>
        <taxon>Bacillati</taxon>
        <taxon>Bacillota</taxon>
        <taxon>Negativicutes</taxon>
        <taxon>Acidaminococcales</taxon>
        <taxon>Acidaminococcaceae</taxon>
        <taxon>Succiniclasticum</taxon>
    </lineage>
</organism>
<dbReference type="PANTHER" id="PTHR37291:SF1">
    <property type="entry name" value="TYPE IV METHYL-DIRECTED RESTRICTION ENZYME ECOKMCRB SUBUNIT"/>
    <property type="match status" value="1"/>
</dbReference>
<dbReference type="InterPro" id="IPR011704">
    <property type="entry name" value="ATPase_dyneun-rel_AAA"/>
</dbReference>
<dbReference type="PANTHER" id="PTHR37291">
    <property type="entry name" value="5-METHYLCYTOSINE-SPECIFIC RESTRICTION ENZYME B"/>
    <property type="match status" value="1"/>
</dbReference>
<feature type="domain" description="ATPase dynein-related AAA" evidence="1">
    <location>
        <begin position="220"/>
        <end position="405"/>
    </location>
</feature>
<evidence type="ECO:0000313" key="2">
    <source>
        <dbReference type="EMBL" id="SDC64946.1"/>
    </source>
</evidence>
<dbReference type="Pfam" id="PF07728">
    <property type="entry name" value="AAA_5"/>
    <property type="match status" value="1"/>
</dbReference>
<dbReference type="InterPro" id="IPR052934">
    <property type="entry name" value="Methyl-DNA_Rec/Restrict_Enz"/>
</dbReference>
<proteinExistence type="predicted"/>
<evidence type="ECO:0000259" key="1">
    <source>
        <dbReference type="Pfam" id="PF07728"/>
    </source>
</evidence>